<dbReference type="EMBL" id="BARU01036656">
    <property type="protein sequence ID" value="GAH79499.1"/>
    <property type="molecule type" value="Genomic_DNA"/>
</dbReference>
<proteinExistence type="predicted"/>
<keyword evidence="1" id="KW-0472">Membrane</keyword>
<dbReference type="InterPro" id="IPR036259">
    <property type="entry name" value="MFS_trans_sf"/>
</dbReference>
<dbReference type="PANTHER" id="PTHR23521:SF2">
    <property type="entry name" value="TRANSPORTER MFS SUPERFAMILY"/>
    <property type="match status" value="1"/>
</dbReference>
<dbReference type="GO" id="GO:0022857">
    <property type="term" value="F:transmembrane transporter activity"/>
    <property type="evidence" value="ECO:0007669"/>
    <property type="project" value="InterPro"/>
</dbReference>
<gene>
    <name evidence="3" type="ORF">S03H2_57203</name>
</gene>
<feature type="transmembrane region" description="Helical" evidence="1">
    <location>
        <begin position="192"/>
        <end position="211"/>
    </location>
</feature>
<feature type="transmembrane region" description="Helical" evidence="1">
    <location>
        <begin position="130"/>
        <end position="152"/>
    </location>
</feature>
<protein>
    <recommendedName>
        <fullName evidence="2">Major facilitator superfamily (MFS) profile domain-containing protein</fullName>
    </recommendedName>
</protein>
<name>X1JML8_9ZZZZ</name>
<dbReference type="Gene3D" id="1.20.1250.20">
    <property type="entry name" value="MFS general substrate transporter like domains"/>
    <property type="match status" value="1"/>
</dbReference>
<evidence type="ECO:0000313" key="3">
    <source>
        <dbReference type="EMBL" id="GAH79499.1"/>
    </source>
</evidence>
<organism evidence="3">
    <name type="scientific">marine sediment metagenome</name>
    <dbReference type="NCBI Taxonomy" id="412755"/>
    <lineage>
        <taxon>unclassified sequences</taxon>
        <taxon>metagenomes</taxon>
        <taxon>ecological metagenomes</taxon>
    </lineage>
</organism>
<feature type="transmembrane region" description="Helical" evidence="1">
    <location>
        <begin position="106"/>
        <end position="124"/>
    </location>
</feature>
<feature type="transmembrane region" description="Helical" evidence="1">
    <location>
        <begin position="164"/>
        <end position="186"/>
    </location>
</feature>
<evidence type="ECO:0000259" key="2">
    <source>
        <dbReference type="PROSITE" id="PS50850"/>
    </source>
</evidence>
<dbReference type="Pfam" id="PF07690">
    <property type="entry name" value="MFS_1"/>
    <property type="match status" value="1"/>
</dbReference>
<feature type="domain" description="Major facilitator superfamily (MFS) profile" evidence="2">
    <location>
        <begin position="1"/>
        <end position="225"/>
    </location>
</feature>
<feature type="transmembrane region" description="Helical" evidence="1">
    <location>
        <begin position="42"/>
        <end position="61"/>
    </location>
</feature>
<keyword evidence="1" id="KW-0812">Transmembrane</keyword>
<dbReference type="AlphaFoldDB" id="X1JML8"/>
<dbReference type="InterPro" id="IPR011701">
    <property type="entry name" value="MFS"/>
</dbReference>
<dbReference type="GO" id="GO:0005886">
    <property type="term" value="C:plasma membrane"/>
    <property type="evidence" value="ECO:0007669"/>
    <property type="project" value="TreeGrafter"/>
</dbReference>
<dbReference type="InterPro" id="IPR020846">
    <property type="entry name" value="MFS_dom"/>
</dbReference>
<dbReference type="PANTHER" id="PTHR23521">
    <property type="entry name" value="TRANSPORTER MFS SUPERFAMILY"/>
    <property type="match status" value="1"/>
</dbReference>
<dbReference type="SUPFAM" id="SSF103473">
    <property type="entry name" value="MFS general substrate transporter"/>
    <property type="match status" value="1"/>
</dbReference>
<accession>X1JML8</accession>
<evidence type="ECO:0000256" key="1">
    <source>
        <dbReference type="SAM" id="Phobius"/>
    </source>
</evidence>
<feature type="non-terminal residue" evidence="3">
    <location>
        <position position="1"/>
    </location>
</feature>
<comment type="caution">
    <text evidence="3">The sequence shown here is derived from an EMBL/GenBank/DDBJ whole genome shotgun (WGS) entry which is preliminary data.</text>
</comment>
<keyword evidence="1" id="KW-1133">Transmembrane helix</keyword>
<reference evidence="3" key="1">
    <citation type="journal article" date="2014" name="Front. Microbiol.">
        <title>High frequency of phylogenetically diverse reductive dehalogenase-homologous genes in deep subseafloor sedimentary metagenomes.</title>
        <authorList>
            <person name="Kawai M."/>
            <person name="Futagami T."/>
            <person name="Toyoda A."/>
            <person name="Takaki Y."/>
            <person name="Nishi S."/>
            <person name="Hori S."/>
            <person name="Arai W."/>
            <person name="Tsubouchi T."/>
            <person name="Morono Y."/>
            <person name="Uchiyama I."/>
            <person name="Ito T."/>
            <person name="Fujiyama A."/>
            <person name="Inagaki F."/>
            <person name="Takami H."/>
        </authorList>
    </citation>
    <scope>NUCLEOTIDE SEQUENCE</scope>
    <source>
        <strain evidence="3">Expedition CK06-06</strain>
    </source>
</reference>
<dbReference type="PROSITE" id="PS50850">
    <property type="entry name" value="MFS"/>
    <property type="match status" value="1"/>
</dbReference>
<feature type="transmembrane region" description="Helical" evidence="1">
    <location>
        <begin position="73"/>
        <end position="94"/>
    </location>
</feature>
<sequence>AGVALFLGSISFWAVRKTSTRGDEVHTPDFSSWMETLKNIKIYIPGFVFGGACWGTTVFYAPSLLNHRFQIPLGQTGLYLALWIGVGTVMTYFFGFLSRHLGRMKISVSAFIGATFFLFILGMAPVKELALVSLFFFGAFLFLVYPSFQSFVGDEVSPKNQTQAFSLAANVQMVSGAIVVLAAGFLSDKFGINSPFLLIGVLGAVVSVFYLSKRSVLAKKQILTG</sequence>